<evidence type="ECO:0000313" key="2">
    <source>
        <dbReference type="Proteomes" id="UP001142175"/>
    </source>
</evidence>
<sequence>MTKEDIDILESHFPYYRQLNPKHKLDFEKRLVYILAIKKFVPRGVKMVTREMELLISATAVMISFGFQDVTLKHFKKILVYNDNYYSTINKQYHQGEVNPRLGIIVISWKNFVRGMENESDGVNLGIHEMAHALKLENQIHYNGQSNFFNPKRWMDFSVLAKNEIQRIMDGEDSIFRNSAANNPHEFFAVALESFFENPQRLKDYDNGLYQSLVFLLKQDPIVLSNGRS</sequence>
<proteinExistence type="predicted"/>
<dbReference type="AlphaFoldDB" id="A0A9X2P6W9"/>
<dbReference type="PANTHER" id="PTHR30164:SF2">
    <property type="entry name" value="PROTEIN MTFA"/>
    <property type="match status" value="1"/>
</dbReference>
<protein>
    <submittedName>
        <fullName evidence="1">Zinc-dependent peptidase</fullName>
    </submittedName>
</protein>
<dbReference type="GO" id="GO:0008237">
    <property type="term" value="F:metallopeptidase activity"/>
    <property type="evidence" value="ECO:0007669"/>
    <property type="project" value="InterPro"/>
</dbReference>
<dbReference type="Pfam" id="PF06167">
    <property type="entry name" value="Peptidase_M90"/>
    <property type="match status" value="1"/>
</dbReference>
<organism evidence="1 2">
    <name type="scientific">Aquiflexum gelatinilyticum</name>
    <dbReference type="NCBI Taxonomy" id="2961943"/>
    <lineage>
        <taxon>Bacteria</taxon>
        <taxon>Pseudomonadati</taxon>
        <taxon>Bacteroidota</taxon>
        <taxon>Cytophagia</taxon>
        <taxon>Cytophagales</taxon>
        <taxon>Cyclobacteriaceae</taxon>
        <taxon>Aquiflexum</taxon>
    </lineage>
</organism>
<gene>
    <name evidence="1" type="ORF">NU887_12950</name>
</gene>
<reference evidence="1" key="1">
    <citation type="submission" date="2022-08" db="EMBL/GenBank/DDBJ databases">
        <authorList>
            <person name="Zhang D."/>
        </authorList>
    </citation>
    <scope>NUCLEOTIDE SEQUENCE</scope>
    <source>
        <strain evidence="1">XJ19-11</strain>
    </source>
</reference>
<dbReference type="GO" id="GO:0005829">
    <property type="term" value="C:cytosol"/>
    <property type="evidence" value="ECO:0007669"/>
    <property type="project" value="TreeGrafter"/>
</dbReference>
<evidence type="ECO:0000313" key="1">
    <source>
        <dbReference type="EMBL" id="MCR9015946.1"/>
    </source>
</evidence>
<dbReference type="GO" id="GO:0004177">
    <property type="term" value="F:aminopeptidase activity"/>
    <property type="evidence" value="ECO:0007669"/>
    <property type="project" value="TreeGrafter"/>
</dbReference>
<dbReference type="InterPro" id="IPR024079">
    <property type="entry name" value="MetalloPept_cat_dom_sf"/>
</dbReference>
<dbReference type="SUPFAM" id="SSF55486">
    <property type="entry name" value="Metalloproteases ('zincins'), catalytic domain"/>
    <property type="match status" value="1"/>
</dbReference>
<keyword evidence="2" id="KW-1185">Reference proteome</keyword>
<dbReference type="CDD" id="cd20170">
    <property type="entry name" value="Peptidase_M90-like"/>
    <property type="match status" value="1"/>
</dbReference>
<dbReference type="EMBL" id="JANSUY010000011">
    <property type="protein sequence ID" value="MCR9015946.1"/>
    <property type="molecule type" value="Genomic_DNA"/>
</dbReference>
<comment type="caution">
    <text evidence="1">The sequence shown here is derived from an EMBL/GenBank/DDBJ whole genome shotgun (WGS) entry which is preliminary data.</text>
</comment>
<dbReference type="Gene3D" id="3.40.390.10">
    <property type="entry name" value="Collagenase (Catalytic Domain)"/>
    <property type="match status" value="1"/>
</dbReference>
<dbReference type="InterPro" id="IPR010384">
    <property type="entry name" value="MtfA_fam"/>
</dbReference>
<name>A0A9X2P6W9_9BACT</name>
<accession>A0A9X2P6W9</accession>
<dbReference type="Proteomes" id="UP001142175">
    <property type="component" value="Unassembled WGS sequence"/>
</dbReference>
<dbReference type="PANTHER" id="PTHR30164">
    <property type="entry name" value="MTFA PEPTIDASE"/>
    <property type="match status" value="1"/>
</dbReference>